<feature type="region of interest" description="Disordered" evidence="11">
    <location>
        <begin position="1154"/>
        <end position="1188"/>
    </location>
</feature>
<dbReference type="SMART" id="SM00205">
    <property type="entry name" value="THN"/>
    <property type="match status" value="1"/>
</dbReference>
<dbReference type="Pfam" id="PF15628">
    <property type="entry name" value="RRM_DME"/>
    <property type="match status" value="1"/>
</dbReference>
<dbReference type="InterPro" id="IPR001938">
    <property type="entry name" value="Thaumatin"/>
</dbReference>
<dbReference type="GO" id="GO:0141166">
    <property type="term" value="P:chromosomal 5-methylcytosine DNA demethylation pathway"/>
    <property type="evidence" value="ECO:0007669"/>
    <property type="project" value="InterPro"/>
</dbReference>
<evidence type="ECO:0000256" key="1">
    <source>
        <dbReference type="ARBA" id="ARBA00001966"/>
    </source>
</evidence>
<evidence type="ECO:0000256" key="11">
    <source>
        <dbReference type="SAM" id="MobiDB-lite"/>
    </source>
</evidence>
<dbReference type="FunFam" id="2.60.110.10:FF:000002">
    <property type="entry name" value="Thaumatin-like protein 1a"/>
    <property type="match status" value="1"/>
</dbReference>
<dbReference type="InterPro" id="IPR003651">
    <property type="entry name" value="Endonuclease3_FeS-loop_motif"/>
</dbReference>
<dbReference type="Pfam" id="PF00314">
    <property type="entry name" value="Thaumatin"/>
    <property type="match status" value="1"/>
</dbReference>
<dbReference type="Gene3D" id="1.10.1670.10">
    <property type="entry name" value="Helix-hairpin-Helix base-excision DNA repair enzymes (C-terminal)"/>
    <property type="match status" value="1"/>
</dbReference>
<comment type="similarity">
    <text evidence="3">Belongs to the DNA glycosylase family. DEMETER subfamily.</text>
</comment>
<dbReference type="Gene3D" id="1.10.340.30">
    <property type="entry name" value="Hypothetical protein, domain 2"/>
    <property type="match status" value="1"/>
</dbReference>
<feature type="domain" description="HhH-GPD" evidence="12">
    <location>
        <begin position="1183"/>
        <end position="1364"/>
    </location>
</feature>
<dbReference type="InterPro" id="IPR037176">
    <property type="entry name" value="Osmotin/thaumatin-like_sf"/>
</dbReference>
<dbReference type="InterPro" id="IPR011257">
    <property type="entry name" value="DNA_glycosylase"/>
</dbReference>
<evidence type="ECO:0000256" key="9">
    <source>
        <dbReference type="ARBA" id="ARBA00023157"/>
    </source>
</evidence>
<evidence type="ECO:0000256" key="6">
    <source>
        <dbReference type="ARBA" id="ARBA00023004"/>
    </source>
</evidence>
<dbReference type="Gramene" id="KZM97904">
    <property type="protein sequence ID" value="KZM97904"/>
    <property type="gene ID" value="DCAR_014734"/>
</dbReference>
<feature type="region of interest" description="Disordered" evidence="11">
    <location>
        <begin position="93"/>
        <end position="230"/>
    </location>
</feature>
<dbReference type="EMBL" id="LNRQ01000004">
    <property type="protein sequence ID" value="KZM97904.1"/>
    <property type="molecule type" value="Genomic_DNA"/>
</dbReference>
<evidence type="ECO:0000313" key="13">
    <source>
        <dbReference type="EMBL" id="KZM97904.1"/>
    </source>
</evidence>
<keyword evidence="10" id="KW-0539">Nucleus</keyword>
<keyword evidence="6" id="KW-0408">Iron</keyword>
<dbReference type="SUPFAM" id="SSF48150">
    <property type="entry name" value="DNA-glycosylase"/>
    <property type="match status" value="1"/>
</dbReference>
<dbReference type="GO" id="GO:0035514">
    <property type="term" value="F:DNA demethylase activity"/>
    <property type="evidence" value="ECO:0007669"/>
    <property type="project" value="InterPro"/>
</dbReference>
<dbReference type="OMA" id="PCATISD"/>
<gene>
    <name evidence="13" type="ORF">DCAR_014734</name>
</gene>
<dbReference type="PROSITE" id="PS00316">
    <property type="entry name" value="THAUMATIN_1"/>
    <property type="match status" value="1"/>
</dbReference>
<keyword evidence="5" id="KW-0479">Metal-binding</keyword>
<evidence type="ECO:0000256" key="5">
    <source>
        <dbReference type="ARBA" id="ARBA00022723"/>
    </source>
</evidence>
<evidence type="ECO:0000256" key="8">
    <source>
        <dbReference type="ARBA" id="ARBA00023125"/>
    </source>
</evidence>
<keyword evidence="7" id="KW-0411">Iron-sulfur</keyword>
<dbReference type="InterPro" id="IPR028925">
    <property type="entry name" value="RRM_DME"/>
</dbReference>
<dbReference type="SMART" id="SM00525">
    <property type="entry name" value="FES"/>
    <property type="match status" value="1"/>
</dbReference>
<reference evidence="13" key="1">
    <citation type="journal article" date="2016" name="Nat. Genet.">
        <title>A high-quality carrot genome assembly provides new insights into carotenoid accumulation and asterid genome evolution.</title>
        <authorList>
            <person name="Iorizzo M."/>
            <person name="Ellison S."/>
            <person name="Senalik D."/>
            <person name="Zeng P."/>
            <person name="Satapoomin P."/>
            <person name="Huang J."/>
            <person name="Bowman M."/>
            <person name="Iovene M."/>
            <person name="Sanseverino W."/>
            <person name="Cavagnaro P."/>
            <person name="Yildiz M."/>
            <person name="Macko-Podgorni A."/>
            <person name="Moranska E."/>
            <person name="Grzebelus E."/>
            <person name="Grzebelus D."/>
            <person name="Ashrafi H."/>
            <person name="Zheng Z."/>
            <person name="Cheng S."/>
            <person name="Spooner D."/>
            <person name="Van Deynze A."/>
            <person name="Simon P."/>
        </authorList>
    </citation>
    <scope>NUCLEOTIDE SEQUENCE [LARGE SCALE GENOMIC DNA]</scope>
    <source>
        <tissue evidence="13">Leaf</tissue>
    </source>
</reference>
<evidence type="ECO:0000259" key="12">
    <source>
        <dbReference type="SMART" id="SM00478"/>
    </source>
</evidence>
<dbReference type="GO" id="GO:0005634">
    <property type="term" value="C:nucleus"/>
    <property type="evidence" value="ECO:0007669"/>
    <property type="project" value="UniProtKB-SubCell"/>
</dbReference>
<evidence type="ECO:0000256" key="2">
    <source>
        <dbReference type="ARBA" id="ARBA00004123"/>
    </source>
</evidence>
<dbReference type="InterPro" id="IPR003265">
    <property type="entry name" value="HhH-GPD_domain"/>
</dbReference>
<feature type="compositionally biased region" description="Basic and acidic residues" evidence="11">
    <location>
        <begin position="162"/>
        <end position="178"/>
    </location>
</feature>
<comment type="subcellular location">
    <subcellularLocation>
        <location evidence="2">Nucleus</location>
    </subcellularLocation>
</comment>
<dbReference type="InterPro" id="IPR044811">
    <property type="entry name" value="DME/ROS1"/>
</dbReference>
<dbReference type="Gene3D" id="2.60.110.10">
    <property type="entry name" value="Thaumatin"/>
    <property type="match status" value="1"/>
</dbReference>
<dbReference type="InterPro" id="IPR023170">
    <property type="entry name" value="HhH_base_excis_C"/>
</dbReference>
<dbReference type="CDD" id="cd09218">
    <property type="entry name" value="TLP-PA"/>
    <property type="match status" value="1"/>
</dbReference>
<sequence length="1917" mass="216334">MECKELVAWVPLTPQKVCLESISGVKNCKDPNFTESVDVNSDFCDGKVVSSNGVEITLGVEKDESRCTEKEGQRVTELEDSERNLYCAGKLMEHMDSPSVSTPGLGEKQNTRPRHNDDESRHTDKKENQVGKFEDEERKLHCAENLPRDIDSPSVLTPCPAEKQDSRKRNNDGIDLNKKPKQRPKVKKHRPKIAVDRWMPRKIPKSQTPRNSTPKDNRPSTTKNVNLRGKRYLGKLTNRKGFTSTSEDVRGDANSETSAGVAILCKRSLKFECEAVDKCDCVVESCSRPHQDQFHLRSVEGLQMSTDLDMCSDFNVQSKERGENCSSRFLNQYQRRMRGVDKPSSEANTGINIGTKECTNLSFSTDESQLMFSNPHELEKQSVFHHNNLHDNSKAGCLQFYRRTFRVNQCRQNSRKSGPNFPKIFKKSRTMRLKATTFLTMWSIVDGASAGAKRKGAHGRCKQITRNFCSQINWKVMRKGVRSIRKSKYQRPLSVRHEFQIEKPLLNMILPTKEQTQAALADPESFKCVLGLSPIVKSRGKRSKGSTRQIIRQPLVASYNFEQVVVNTHEEIVGASYGRKVYEPQTLQEPQHVESENHQFWRKNLSEFCNEDSIACQTDMDGRHPMKDALTQILEEVQLMKYENHLNCSLNTESIFLDNIVVHENRKLQPDDSHLDCTLNAPCSFLSDVEAQGSERLQPDENHIGSNYAFVRGLMDIIVRLKYLNIYDECHELVAQDPKFQGGTLVEIVPPKKRKVRPKLALDSETLRMFKLLMDNDRCEYSEDTDRDKNEWWAKEREVFRGRANSLIARMHLMQGDRRFSKWKGSVVDSIVGVFLTQNVGDVTSSSVFIHLAAKYPVKPRNKEIFEDVGSIFDKETVGSYSRGADAQVVCDKCTDVKDDGGIKRVDCEQPCSYAFPAKDLKAFDMERNNKLTGETFNFRKSLELEKLCFLQQFYGAEKKLSSYNVNMELKPSTAERSMQTSVSTALFDLNADPLGISREEAQNKSESNETLELSGSQIRSHQVVNNKCTDVKNDGNIEGVECEQPCLPAFPVQDLEALVLDMDLERNKNFDTGETSSFRKSLELEELGFLQQFYGAENNLLPYNVNMELKPSAAKRSMQASVSTATLDANVNPLRIPREEAQNKSESIETLELSGSQITSHQNVSKKSTPKHYSGKGEKKKKAGTDWEELRKAYSNNNERGKDDDSMDAVDWEAVRKAPHKEVSDVLVGRGMNNVIAARIKDFLERVVKDHGKIDLEWLRDIPPDTAKDFLLSIEGLGLKSVECVRLLTLHHRAFPVDTNVARVAVRLGWVPLAPLPEELKLHLLESYPLLDKIQMYLFPRLCTLDQKTLYELHYQLITFGKVFCTKKKPNCKACPLKGECKHYASSIASSRLALPWFKDKNVVASDQNRSMFITPLPESLFEVKISDEADPNLSKINILDSVYQTQNCEPIIEVPESPKPESVEPEELRDIEDYFTDDEIPIIRLNEQEQKKKLQNIIETEYMFQEGDIADASTALTKEVASVHPQKYKLTGRLKTVHQVLELPDFHPLLEKFEERVNGDPCPYLLAIWTTTDVTLKSSQHHSSSGGSSREPHEPGMTNEIAIYPSIRSNEGQTIKGTILIPCRTANRGKFPLNGTYFQVNEVFADFESSERPIDIPKEWICNLPRRSLHCGGTASAIFRGSVMEEIQYCFWRATSITLYNKCSHPVWPGIQPGAGQPILARGGFKLLPKKSYTLQLPPAWSGRLWGRHGCSFNRQGHGKCATGDCGGALFCNGMGGTPPATLAEITLGSEQDFYDVSLVDGYNLAISITPIKGSGKCTYAGCVSDLNMMCPVGLQVRSHDNRQVVACRSACAAFNSPRYCCTGTYGSPQSCKPTAYSRIFKNACPRAYSYAYDDPTSIATCTGGSYFLTFCPHH</sequence>
<feature type="compositionally biased region" description="Basic residues" evidence="11">
    <location>
        <begin position="1169"/>
        <end position="1183"/>
    </location>
</feature>
<organism evidence="13">
    <name type="scientific">Daucus carota subsp. sativus</name>
    <name type="common">Carrot</name>
    <dbReference type="NCBI Taxonomy" id="79200"/>
    <lineage>
        <taxon>Eukaryota</taxon>
        <taxon>Viridiplantae</taxon>
        <taxon>Streptophyta</taxon>
        <taxon>Embryophyta</taxon>
        <taxon>Tracheophyta</taxon>
        <taxon>Spermatophyta</taxon>
        <taxon>Magnoliopsida</taxon>
        <taxon>eudicotyledons</taxon>
        <taxon>Gunneridae</taxon>
        <taxon>Pentapetalae</taxon>
        <taxon>asterids</taxon>
        <taxon>campanulids</taxon>
        <taxon>Apiales</taxon>
        <taxon>Apiaceae</taxon>
        <taxon>Apioideae</taxon>
        <taxon>Scandiceae</taxon>
        <taxon>Daucinae</taxon>
        <taxon>Daucus</taxon>
        <taxon>Daucus sect. Daucus</taxon>
    </lineage>
</organism>
<dbReference type="GO" id="GO:0006284">
    <property type="term" value="P:base-excision repair"/>
    <property type="evidence" value="ECO:0007669"/>
    <property type="project" value="InterPro"/>
</dbReference>
<evidence type="ECO:0000256" key="7">
    <source>
        <dbReference type="ARBA" id="ARBA00023014"/>
    </source>
</evidence>
<dbReference type="SMART" id="SM00478">
    <property type="entry name" value="ENDO3c"/>
    <property type="match status" value="1"/>
</dbReference>
<keyword evidence="8" id="KW-0238">DNA-binding</keyword>
<protein>
    <recommendedName>
        <fullName evidence="12">HhH-GPD domain-containing protein</fullName>
    </recommendedName>
</protein>
<feature type="compositionally biased region" description="Polar residues" evidence="11">
    <location>
        <begin position="1154"/>
        <end position="1168"/>
    </location>
</feature>
<dbReference type="GO" id="GO:0003677">
    <property type="term" value="F:DNA binding"/>
    <property type="evidence" value="ECO:0007669"/>
    <property type="project" value="UniProtKB-KW"/>
</dbReference>
<dbReference type="PROSITE" id="PS51367">
    <property type="entry name" value="THAUMATIN_2"/>
    <property type="match status" value="1"/>
</dbReference>
<feature type="compositionally biased region" description="Basic and acidic residues" evidence="11">
    <location>
        <begin position="114"/>
        <end position="151"/>
    </location>
</feature>
<comment type="similarity">
    <text evidence="4">Belongs to the thaumatin family.</text>
</comment>
<comment type="caution">
    <text evidence="13">The sequence shown here is derived from an EMBL/GenBank/DDBJ whole genome shotgun (WGS) entry which is preliminary data.</text>
</comment>
<feature type="compositionally biased region" description="Basic residues" evidence="11">
    <location>
        <begin position="179"/>
        <end position="192"/>
    </location>
</feature>
<dbReference type="PRINTS" id="PR00347">
    <property type="entry name" value="THAUMATIN"/>
</dbReference>
<name>A0A161WN98_DAUCS</name>
<keyword evidence="9" id="KW-1015">Disulfide bond</keyword>
<evidence type="ECO:0000256" key="4">
    <source>
        <dbReference type="ARBA" id="ARBA00010607"/>
    </source>
</evidence>
<dbReference type="GO" id="GO:0046872">
    <property type="term" value="F:metal ion binding"/>
    <property type="evidence" value="ECO:0007669"/>
    <property type="project" value="UniProtKB-KW"/>
</dbReference>
<dbReference type="CDD" id="cd00056">
    <property type="entry name" value="ENDO3c"/>
    <property type="match status" value="1"/>
</dbReference>
<dbReference type="SUPFAM" id="SSF49870">
    <property type="entry name" value="Osmotin, thaumatin-like protein"/>
    <property type="match status" value="1"/>
</dbReference>
<comment type="cofactor">
    <cofactor evidence="1">
        <name>[4Fe-4S] cluster</name>
        <dbReference type="ChEBI" id="CHEBI:49883"/>
    </cofactor>
</comment>
<proteinExistence type="inferred from homology"/>
<evidence type="ECO:0000256" key="10">
    <source>
        <dbReference type="ARBA" id="ARBA00023242"/>
    </source>
</evidence>
<evidence type="ECO:0000256" key="3">
    <source>
        <dbReference type="ARBA" id="ARBA00005646"/>
    </source>
</evidence>
<dbReference type="InterPro" id="IPR017949">
    <property type="entry name" value="Thaumatin_CS"/>
</dbReference>
<dbReference type="GO" id="GO:0051539">
    <property type="term" value="F:4 iron, 4 sulfur cluster binding"/>
    <property type="evidence" value="ECO:0007669"/>
    <property type="project" value="InterPro"/>
</dbReference>
<dbReference type="GO" id="GO:0019104">
    <property type="term" value="F:DNA N-glycosylase activity"/>
    <property type="evidence" value="ECO:0007669"/>
    <property type="project" value="InterPro"/>
</dbReference>
<accession>A0A161WN98</accession>
<dbReference type="PANTHER" id="PTHR46213">
    <property type="entry name" value="TRANSCRIPTIONAL ACTIVATOR DEMETER"/>
    <property type="match status" value="1"/>
</dbReference>
<dbReference type="PANTHER" id="PTHR46213:SF13">
    <property type="entry name" value="DEMETER-LIKE PROTEIN 2-RELATED"/>
    <property type="match status" value="1"/>
</dbReference>